<sequence>MVTTIRHTLPARTAQIRNAATTVSDIDSGNHVPRGMHTTEATMKIPELIEIVGQSNSKMAGVYIDGTRLRHPLADRPVQITDNGPYSEVAVSLIGIEARTWASVPEHLQLQSRIYYDEAGNPHRFDPADEITDDL</sequence>
<keyword evidence="2" id="KW-1185">Reference proteome</keyword>
<evidence type="ECO:0000313" key="2">
    <source>
        <dbReference type="Proteomes" id="UP000277858"/>
    </source>
</evidence>
<proteinExistence type="predicted"/>
<name>A0A3S4YYL3_9ACTN</name>
<evidence type="ECO:0000313" key="1">
    <source>
        <dbReference type="EMBL" id="VEI04116.1"/>
    </source>
</evidence>
<reference evidence="1 2" key="1">
    <citation type="submission" date="2018-12" db="EMBL/GenBank/DDBJ databases">
        <authorList>
            <consortium name="Pathogen Informatics"/>
        </authorList>
    </citation>
    <scope>NUCLEOTIDE SEQUENCE [LARGE SCALE GENOMIC DNA]</scope>
    <source>
        <strain evidence="1 2">NCTC13652</strain>
    </source>
</reference>
<accession>A0A3S4YYL3</accession>
<dbReference type="AlphaFoldDB" id="A0A3S4YYL3"/>
<organism evidence="1 2">
    <name type="scientific">Acidipropionibacterium jensenii</name>
    <dbReference type="NCBI Taxonomy" id="1749"/>
    <lineage>
        <taxon>Bacteria</taxon>
        <taxon>Bacillati</taxon>
        <taxon>Actinomycetota</taxon>
        <taxon>Actinomycetes</taxon>
        <taxon>Propionibacteriales</taxon>
        <taxon>Propionibacteriaceae</taxon>
        <taxon>Acidipropionibacterium</taxon>
    </lineage>
</organism>
<dbReference type="STRING" id="1122997.GCA_000425285_01149"/>
<protein>
    <submittedName>
        <fullName evidence="1">Uncharacterized protein</fullName>
    </submittedName>
</protein>
<dbReference type="Proteomes" id="UP000277858">
    <property type="component" value="Chromosome"/>
</dbReference>
<dbReference type="EMBL" id="LR134473">
    <property type="protein sequence ID" value="VEI04116.1"/>
    <property type="molecule type" value="Genomic_DNA"/>
</dbReference>
<gene>
    <name evidence="1" type="ORF">NCTC13652_02339</name>
</gene>
<dbReference type="RefSeq" id="WP_028702823.1">
    <property type="nucleotide sequence ID" value="NZ_LR134473.1"/>
</dbReference>